<organism evidence="2 3">
    <name type="scientific">Streptomyces marokkonensis</name>
    <dbReference type="NCBI Taxonomy" id="324855"/>
    <lineage>
        <taxon>Bacteria</taxon>
        <taxon>Bacillati</taxon>
        <taxon>Actinomycetota</taxon>
        <taxon>Actinomycetes</taxon>
        <taxon>Kitasatosporales</taxon>
        <taxon>Streptomycetaceae</taxon>
        <taxon>Streptomyces</taxon>
    </lineage>
</organism>
<keyword evidence="3" id="KW-1185">Reference proteome</keyword>
<comment type="caution">
    <text evidence="2">The sequence shown here is derived from an EMBL/GenBank/DDBJ whole genome shotgun (WGS) entry which is preliminary data.</text>
</comment>
<evidence type="ECO:0000313" key="3">
    <source>
        <dbReference type="Proteomes" id="UP001500034"/>
    </source>
</evidence>
<dbReference type="EMBL" id="BAABCQ010000111">
    <property type="protein sequence ID" value="GAA3995466.1"/>
    <property type="molecule type" value="Genomic_DNA"/>
</dbReference>
<name>A0ABP7RCX7_9ACTN</name>
<feature type="compositionally biased region" description="Basic residues" evidence="1">
    <location>
        <begin position="95"/>
        <end position="105"/>
    </location>
</feature>
<feature type="region of interest" description="Disordered" evidence="1">
    <location>
        <begin position="75"/>
        <end position="105"/>
    </location>
</feature>
<evidence type="ECO:0000313" key="2">
    <source>
        <dbReference type="EMBL" id="GAA3995466.1"/>
    </source>
</evidence>
<accession>A0ABP7RCX7</accession>
<sequence>MANATRRADASLPGDLVALLDVPEGKRLSELERMRRPSTRTTGNAMKGALERVDEIAAFRLGKVKVEQIPPNRLVAPAKNGLGSKARTWPAPRSRSARRWSPRWSGRWRRRRSTMPWTCSRS</sequence>
<gene>
    <name evidence="2" type="ORF">GCM10022384_48550</name>
</gene>
<protein>
    <submittedName>
        <fullName evidence="2">Uncharacterized protein</fullName>
    </submittedName>
</protein>
<evidence type="ECO:0000256" key="1">
    <source>
        <dbReference type="SAM" id="MobiDB-lite"/>
    </source>
</evidence>
<reference evidence="3" key="1">
    <citation type="journal article" date="2019" name="Int. J. Syst. Evol. Microbiol.">
        <title>The Global Catalogue of Microorganisms (GCM) 10K type strain sequencing project: providing services to taxonomists for standard genome sequencing and annotation.</title>
        <authorList>
            <consortium name="The Broad Institute Genomics Platform"/>
            <consortium name="The Broad Institute Genome Sequencing Center for Infectious Disease"/>
            <person name="Wu L."/>
            <person name="Ma J."/>
        </authorList>
    </citation>
    <scope>NUCLEOTIDE SEQUENCE [LARGE SCALE GENOMIC DNA]</scope>
    <source>
        <strain evidence="3">JCM 17027</strain>
    </source>
</reference>
<proteinExistence type="predicted"/>
<dbReference type="Proteomes" id="UP001500034">
    <property type="component" value="Unassembled WGS sequence"/>
</dbReference>